<feature type="domain" description="ABC transporter" evidence="14">
    <location>
        <begin position="4"/>
        <end position="243"/>
    </location>
</feature>
<dbReference type="Pfam" id="PF00005">
    <property type="entry name" value="ABC_tran"/>
    <property type="match status" value="2"/>
</dbReference>
<dbReference type="InterPro" id="IPR003439">
    <property type="entry name" value="ABC_transporter-like_ATP-bd"/>
</dbReference>
<name>A0A857J502_9BURK</name>
<evidence type="ECO:0000256" key="7">
    <source>
        <dbReference type="ARBA" id="ARBA00022840"/>
    </source>
</evidence>
<dbReference type="InterPro" id="IPR017871">
    <property type="entry name" value="ABC_transporter-like_CS"/>
</dbReference>
<keyword evidence="8 12" id="KW-0238">DNA-binding</keyword>
<accession>A0A857J502</accession>
<feature type="region of interest" description="Disordered" evidence="13">
    <location>
        <begin position="526"/>
        <end position="559"/>
    </location>
</feature>
<dbReference type="EMBL" id="CP047650">
    <property type="protein sequence ID" value="QHI97925.1"/>
    <property type="molecule type" value="Genomic_DNA"/>
</dbReference>
<dbReference type="InterPro" id="IPR037118">
    <property type="entry name" value="Val-tRNA_synth_C_sf"/>
</dbReference>
<feature type="compositionally biased region" description="Pro residues" evidence="13">
    <location>
        <begin position="534"/>
        <end position="552"/>
    </location>
</feature>
<dbReference type="PROSITE" id="PS50893">
    <property type="entry name" value="ABC_TRANSPORTER_2"/>
    <property type="match status" value="2"/>
</dbReference>
<comment type="catalytic activity">
    <reaction evidence="10 12">
        <text>ATP + H2O = ADP + phosphate + H(+)</text>
        <dbReference type="Rhea" id="RHEA:13065"/>
        <dbReference type="ChEBI" id="CHEBI:15377"/>
        <dbReference type="ChEBI" id="CHEBI:15378"/>
        <dbReference type="ChEBI" id="CHEBI:30616"/>
        <dbReference type="ChEBI" id="CHEBI:43474"/>
        <dbReference type="ChEBI" id="CHEBI:456216"/>
    </reaction>
</comment>
<keyword evidence="2 12" id="KW-0963">Cytoplasm</keyword>
<feature type="binding site" evidence="12">
    <location>
        <begin position="36"/>
        <end position="43"/>
    </location>
    <ligand>
        <name>ATP</name>
        <dbReference type="ChEBI" id="CHEBI:30616"/>
        <label>1</label>
    </ligand>
</feature>
<dbReference type="AlphaFoldDB" id="A0A857J502"/>
<dbReference type="GO" id="GO:0043022">
    <property type="term" value="F:ribosome binding"/>
    <property type="evidence" value="ECO:0007669"/>
    <property type="project" value="UniProtKB-UniRule"/>
</dbReference>
<organism evidence="15 16">
    <name type="scientific">Xylophilus rhododendri</name>
    <dbReference type="NCBI Taxonomy" id="2697032"/>
    <lineage>
        <taxon>Bacteria</taxon>
        <taxon>Pseudomonadati</taxon>
        <taxon>Pseudomonadota</taxon>
        <taxon>Betaproteobacteria</taxon>
        <taxon>Burkholderiales</taxon>
        <taxon>Xylophilus</taxon>
    </lineage>
</organism>
<dbReference type="Pfam" id="PF12848">
    <property type="entry name" value="ABC_tran_Xtn"/>
    <property type="match status" value="1"/>
</dbReference>
<keyword evidence="5 12" id="KW-0227">DNA damage</keyword>
<dbReference type="FunFam" id="3.40.50.300:FF:000309">
    <property type="entry name" value="ABC transporter ATP-binding protein"/>
    <property type="match status" value="1"/>
</dbReference>
<reference evidence="15 16" key="1">
    <citation type="submission" date="2020-01" db="EMBL/GenBank/DDBJ databases">
        <title>Genome sequencing of strain KACC 21265.</title>
        <authorList>
            <person name="Heo J."/>
            <person name="Kim S.-J."/>
            <person name="Kim J.-S."/>
            <person name="Hong S.-B."/>
            <person name="Kwon S.-W."/>
        </authorList>
    </citation>
    <scope>NUCLEOTIDE SEQUENCE [LARGE SCALE GENOMIC DNA]</scope>
    <source>
        <strain evidence="15 16">KACC 21265</strain>
    </source>
</reference>
<evidence type="ECO:0000256" key="8">
    <source>
        <dbReference type="ARBA" id="ARBA00023125"/>
    </source>
</evidence>
<dbReference type="KEGG" id="xyk:GT347_07925"/>
<dbReference type="EC" id="3.6.1.-" evidence="12"/>
<keyword evidence="6 12" id="KW-0378">Hydrolase</keyword>
<dbReference type="FunFam" id="3.40.50.300:FF:000011">
    <property type="entry name" value="Putative ABC transporter ATP-binding component"/>
    <property type="match status" value="1"/>
</dbReference>
<evidence type="ECO:0000256" key="10">
    <source>
        <dbReference type="ARBA" id="ARBA00049360"/>
    </source>
</evidence>
<dbReference type="InterPro" id="IPR003593">
    <property type="entry name" value="AAA+_ATPase"/>
</dbReference>
<comment type="function">
    <text evidence="12">Probably plays a role in ribosome assembly or function. May be involved in resolution of branched DNA intermediates that result from template switching in postreplication gaps. Binds DNA and has ATPase activity.</text>
</comment>
<dbReference type="GO" id="GO:0005737">
    <property type="term" value="C:cytoplasm"/>
    <property type="evidence" value="ECO:0007669"/>
    <property type="project" value="UniProtKB-SubCell"/>
</dbReference>
<keyword evidence="4 12" id="KW-0547">Nucleotide-binding</keyword>
<dbReference type="CDD" id="cd03221">
    <property type="entry name" value="ABCF_EF-3"/>
    <property type="match status" value="2"/>
</dbReference>
<dbReference type="SMART" id="SM00382">
    <property type="entry name" value="AAA"/>
    <property type="match status" value="2"/>
</dbReference>
<dbReference type="GO" id="GO:0005524">
    <property type="term" value="F:ATP binding"/>
    <property type="evidence" value="ECO:0007669"/>
    <property type="project" value="UniProtKB-UniRule"/>
</dbReference>
<evidence type="ECO:0000256" key="11">
    <source>
        <dbReference type="ARBA" id="ARBA00061478"/>
    </source>
</evidence>
<dbReference type="InterPro" id="IPR032524">
    <property type="entry name" value="ABC_tran_C"/>
</dbReference>
<evidence type="ECO:0000256" key="5">
    <source>
        <dbReference type="ARBA" id="ARBA00022763"/>
    </source>
</evidence>
<evidence type="ECO:0000256" key="13">
    <source>
        <dbReference type="SAM" id="MobiDB-lite"/>
    </source>
</evidence>
<evidence type="ECO:0000256" key="4">
    <source>
        <dbReference type="ARBA" id="ARBA00022741"/>
    </source>
</evidence>
<feature type="binding site" evidence="12">
    <location>
        <begin position="342"/>
        <end position="349"/>
    </location>
    <ligand>
        <name>ATP</name>
        <dbReference type="ChEBI" id="CHEBI:30616"/>
        <label>2</label>
    </ligand>
</feature>
<dbReference type="GO" id="GO:0003677">
    <property type="term" value="F:DNA binding"/>
    <property type="evidence" value="ECO:0007669"/>
    <property type="project" value="UniProtKB-UniRule"/>
</dbReference>
<dbReference type="InterPro" id="IPR043686">
    <property type="entry name" value="Uup"/>
</dbReference>
<dbReference type="InterPro" id="IPR051309">
    <property type="entry name" value="ABCF_ATPase"/>
</dbReference>
<dbReference type="PANTHER" id="PTHR42855">
    <property type="entry name" value="ABC TRANSPORTER ATP-BINDING SUBUNIT"/>
    <property type="match status" value="1"/>
</dbReference>
<comment type="subcellular location">
    <subcellularLocation>
        <location evidence="12">Cytoplasm</location>
    </subcellularLocation>
    <text evidence="12">Associates with ribosomes.</text>
</comment>
<feature type="domain" description="ABC transporter" evidence="14">
    <location>
        <begin position="310"/>
        <end position="527"/>
    </location>
</feature>
<protein>
    <recommendedName>
        <fullName evidence="12">ATP-binding protein Uup</fullName>
        <ecNumber evidence="12">3.6.1.-</ecNumber>
    </recommendedName>
</protein>
<evidence type="ECO:0000256" key="9">
    <source>
        <dbReference type="ARBA" id="ARBA00023204"/>
    </source>
</evidence>
<evidence type="ECO:0000256" key="3">
    <source>
        <dbReference type="ARBA" id="ARBA00022737"/>
    </source>
</evidence>
<dbReference type="Pfam" id="PF16326">
    <property type="entry name" value="ABC_tran_CTD"/>
    <property type="match status" value="1"/>
</dbReference>
<dbReference type="InterPro" id="IPR027417">
    <property type="entry name" value="P-loop_NTPase"/>
</dbReference>
<keyword evidence="9 12" id="KW-0234">DNA repair</keyword>
<dbReference type="HAMAP" id="MF_00848">
    <property type="entry name" value="Uup"/>
    <property type="match status" value="1"/>
</dbReference>
<sequence>MALLTLLDAQLAFGHVPLLDHADFALESAERVGLIGRNGAGKSSLLKILGGLEKADDGNFQVQRGIRTSYVTQEPVLDPESTIFEAVSQGIAPAIAARDRYLSGDPEADLDLLQQEIEAYDAWNWEQRVEETLHRLRLSPEARIATLSGGMRKRVALAQALVARPDVLLLDEPTNHLDLDAIEWLENLLIDFKGSIITITHDRSFLDRVATRIVELDRGQLRSYPGNFAAYVTQKADQLAQEAVINAKADKLLAQEEIWIRKGVEARRTRSQSRIERLKDMRSQRAVRRDAVGRVNMDVASGQSSGKIVAELTDVSKRYGDRDIVRGFSGTILRGDKIGLVGSNGAGKTTLLKMILGELAPDSGKIRQGSNLEVAYFDQMRDKLDLDATLEDFISPGSEWIEIGNQRKHVKSYLSDFLFAPARANSPVRSLSGGERNRLLLARLFARPVNVLVLDEPTNDLDIDTLELLEDLLQNYEGTVFLVSHDRTFLDNVVTSLVVAEGNGLWREYEGGIEDWLLQSRRAREIAQRQTSAPTPPAAAPKAAPAPAPAPAPAASKRKLSFKEQRELTELPQTIATLEAEQKEIADVLADGSIYAKDAARATTLAQRTAEIDELLLGALERWDQLSA</sequence>
<dbReference type="PROSITE" id="PS00211">
    <property type="entry name" value="ABC_TRANSPORTER_1"/>
    <property type="match status" value="2"/>
</dbReference>
<dbReference type="PANTHER" id="PTHR42855:SF1">
    <property type="entry name" value="ABC TRANSPORTER DOMAIN-CONTAINING PROTEIN"/>
    <property type="match status" value="1"/>
</dbReference>
<evidence type="ECO:0000256" key="12">
    <source>
        <dbReference type="HAMAP-Rule" id="MF_00848"/>
    </source>
</evidence>
<evidence type="ECO:0000256" key="1">
    <source>
        <dbReference type="ARBA" id="ARBA00022475"/>
    </source>
</evidence>
<dbReference type="SUPFAM" id="SSF52540">
    <property type="entry name" value="P-loop containing nucleoside triphosphate hydrolases"/>
    <property type="match status" value="2"/>
</dbReference>
<evidence type="ECO:0000259" key="14">
    <source>
        <dbReference type="PROSITE" id="PS50893"/>
    </source>
</evidence>
<dbReference type="GO" id="GO:0016887">
    <property type="term" value="F:ATP hydrolysis activity"/>
    <property type="evidence" value="ECO:0007669"/>
    <property type="project" value="UniProtKB-UniRule"/>
</dbReference>
<keyword evidence="3 12" id="KW-0677">Repeat</keyword>
<proteinExistence type="inferred from homology"/>
<dbReference type="Proteomes" id="UP000464787">
    <property type="component" value="Chromosome"/>
</dbReference>
<gene>
    <name evidence="12" type="primary">uup</name>
    <name evidence="15" type="ORF">GT347_07925</name>
</gene>
<keyword evidence="1" id="KW-1003">Cell membrane</keyword>
<comment type="similarity">
    <text evidence="11 12">Belongs to the ABC transporter superfamily. ABCF family. Uup subfamily.</text>
</comment>
<dbReference type="Gene3D" id="1.10.287.380">
    <property type="entry name" value="Valyl-tRNA synthetase, C-terminal domain"/>
    <property type="match status" value="1"/>
</dbReference>
<keyword evidence="7 12" id="KW-0067">ATP-binding</keyword>
<dbReference type="InterPro" id="IPR032781">
    <property type="entry name" value="ABC_tran_Xtn"/>
</dbReference>
<keyword evidence="16" id="KW-1185">Reference proteome</keyword>
<keyword evidence="1" id="KW-0472">Membrane</keyword>
<dbReference type="GO" id="GO:0006281">
    <property type="term" value="P:DNA repair"/>
    <property type="evidence" value="ECO:0007669"/>
    <property type="project" value="UniProtKB-KW"/>
</dbReference>
<evidence type="ECO:0000256" key="6">
    <source>
        <dbReference type="ARBA" id="ARBA00022801"/>
    </source>
</evidence>
<evidence type="ECO:0000313" key="16">
    <source>
        <dbReference type="Proteomes" id="UP000464787"/>
    </source>
</evidence>
<evidence type="ECO:0000256" key="2">
    <source>
        <dbReference type="ARBA" id="ARBA00022490"/>
    </source>
</evidence>
<dbReference type="Gene3D" id="3.40.50.300">
    <property type="entry name" value="P-loop containing nucleotide triphosphate hydrolases"/>
    <property type="match status" value="2"/>
</dbReference>
<evidence type="ECO:0000313" key="15">
    <source>
        <dbReference type="EMBL" id="QHI97925.1"/>
    </source>
</evidence>